<proteinExistence type="predicted"/>
<dbReference type="Gene3D" id="1.10.1200.10">
    <property type="entry name" value="ACP-like"/>
    <property type="match status" value="1"/>
</dbReference>
<dbReference type="Proteomes" id="UP001595851">
    <property type="component" value="Unassembled WGS sequence"/>
</dbReference>
<accession>A0ABV8GTH7</accession>
<keyword evidence="3" id="KW-1185">Reference proteome</keyword>
<name>A0ABV8GTH7_9ACTN</name>
<dbReference type="SUPFAM" id="SSF47336">
    <property type="entry name" value="ACP-like"/>
    <property type="match status" value="1"/>
</dbReference>
<dbReference type="Pfam" id="PF00550">
    <property type="entry name" value="PP-binding"/>
    <property type="match status" value="1"/>
</dbReference>
<evidence type="ECO:0000313" key="2">
    <source>
        <dbReference type="EMBL" id="MFC4016012.1"/>
    </source>
</evidence>
<organism evidence="2 3">
    <name type="scientific">Nonomuraea purpurea</name>
    <dbReference type="NCBI Taxonomy" id="1849276"/>
    <lineage>
        <taxon>Bacteria</taxon>
        <taxon>Bacillati</taxon>
        <taxon>Actinomycetota</taxon>
        <taxon>Actinomycetes</taxon>
        <taxon>Streptosporangiales</taxon>
        <taxon>Streptosporangiaceae</taxon>
        <taxon>Nonomuraea</taxon>
    </lineage>
</organism>
<evidence type="ECO:0000313" key="3">
    <source>
        <dbReference type="Proteomes" id="UP001595851"/>
    </source>
</evidence>
<reference evidence="3" key="1">
    <citation type="journal article" date="2019" name="Int. J. Syst. Evol. Microbiol.">
        <title>The Global Catalogue of Microorganisms (GCM) 10K type strain sequencing project: providing services to taxonomists for standard genome sequencing and annotation.</title>
        <authorList>
            <consortium name="The Broad Institute Genomics Platform"/>
            <consortium name="The Broad Institute Genome Sequencing Center for Infectious Disease"/>
            <person name="Wu L."/>
            <person name="Ma J."/>
        </authorList>
    </citation>
    <scope>NUCLEOTIDE SEQUENCE [LARGE SCALE GENOMIC DNA]</scope>
    <source>
        <strain evidence="3">TBRC 1276</strain>
    </source>
</reference>
<feature type="domain" description="Carrier" evidence="1">
    <location>
        <begin position="6"/>
        <end position="86"/>
    </location>
</feature>
<dbReference type="RefSeq" id="WP_350741335.1">
    <property type="nucleotide sequence ID" value="NZ_JBHSBI010000054.1"/>
</dbReference>
<dbReference type="InterPro" id="IPR036736">
    <property type="entry name" value="ACP-like_sf"/>
</dbReference>
<comment type="caution">
    <text evidence="2">The sequence shown here is derived from an EMBL/GenBank/DDBJ whole genome shotgun (WGS) entry which is preliminary data.</text>
</comment>
<dbReference type="PROSITE" id="PS50075">
    <property type="entry name" value="CARRIER"/>
    <property type="match status" value="1"/>
</dbReference>
<dbReference type="EMBL" id="JBHSBI010000054">
    <property type="protein sequence ID" value="MFC4016012.1"/>
    <property type="molecule type" value="Genomic_DNA"/>
</dbReference>
<dbReference type="InterPro" id="IPR009081">
    <property type="entry name" value="PP-bd_ACP"/>
</dbReference>
<protein>
    <submittedName>
        <fullName evidence="2">Acyl carrier protein</fullName>
    </submittedName>
</protein>
<sequence length="90" mass="9773">MSARKTNSQAILEVLVAAVRSIRPELTGPISGEEHIAAELGLDSIDRVELLLALEEAFGMEEEVDPRIFMTPPTLNGLVEQICVSQVASR</sequence>
<gene>
    <name evidence="2" type="ORF">ACFOY2_52995</name>
</gene>
<evidence type="ECO:0000259" key="1">
    <source>
        <dbReference type="PROSITE" id="PS50075"/>
    </source>
</evidence>